<sequence length="82" mass="9219">MSEFPQLDKLHKASANAREKAEKALRDTLAPGTTVAIKSGPEFVGRYEVQPYPDFSYGQLDVKNVESGVVRRVVWQQVKLIE</sequence>
<protein>
    <submittedName>
        <fullName evidence="1">Uncharacterized protein</fullName>
    </submittedName>
</protein>
<organism evidence="1 2">
    <name type="scientific">Vreelandella malpeensis</name>
    <dbReference type="NCBI Taxonomy" id="1172368"/>
    <lineage>
        <taxon>Bacteria</taxon>
        <taxon>Pseudomonadati</taxon>
        <taxon>Pseudomonadota</taxon>
        <taxon>Gammaproteobacteria</taxon>
        <taxon>Oceanospirillales</taxon>
        <taxon>Halomonadaceae</taxon>
        <taxon>Vreelandella</taxon>
    </lineage>
</organism>
<accession>A0ABS8DUL6</accession>
<gene>
    <name evidence="1" type="ORF">GEV37_12410</name>
</gene>
<comment type="caution">
    <text evidence="1">The sequence shown here is derived from an EMBL/GenBank/DDBJ whole genome shotgun (WGS) entry which is preliminary data.</text>
</comment>
<evidence type="ECO:0000313" key="1">
    <source>
        <dbReference type="EMBL" id="MCB8889915.1"/>
    </source>
</evidence>
<dbReference type="EMBL" id="WHVL01000005">
    <property type="protein sequence ID" value="MCB8889915.1"/>
    <property type="molecule type" value="Genomic_DNA"/>
</dbReference>
<proteinExistence type="predicted"/>
<keyword evidence="2" id="KW-1185">Reference proteome</keyword>
<dbReference type="RefSeq" id="WP_227390581.1">
    <property type="nucleotide sequence ID" value="NZ_JBHSCJ010000002.1"/>
</dbReference>
<dbReference type="Proteomes" id="UP001319882">
    <property type="component" value="Unassembled WGS sequence"/>
</dbReference>
<evidence type="ECO:0000313" key="2">
    <source>
        <dbReference type="Proteomes" id="UP001319882"/>
    </source>
</evidence>
<name>A0ABS8DUL6_9GAMM</name>
<reference evidence="1 2" key="1">
    <citation type="journal article" date="2021" name="Sci. Rep.">
        <title>Genome analysis of a halophilic bacterium Halomonas malpeensis YU-PRIM-29(T) reveals its exopolysaccharide and pigment producing capabilities.</title>
        <authorList>
            <person name="Athmika"/>
            <person name="Ghate S.D."/>
            <person name="Arun A.B."/>
            <person name="Rao S.S."/>
            <person name="Kumar S.T.A."/>
            <person name="Kandiyil M.K."/>
            <person name="Saptami K."/>
            <person name="Rekha P.D."/>
        </authorList>
    </citation>
    <scope>NUCLEOTIDE SEQUENCE [LARGE SCALE GENOMIC DNA]</scope>
    <source>
        <strain evidence="2">prim 29</strain>
    </source>
</reference>